<organism evidence="1 2">
    <name type="scientific">Tilletiaria anomala (strain ATCC 24038 / CBS 436.72 / UBC 951)</name>
    <dbReference type="NCBI Taxonomy" id="1037660"/>
    <lineage>
        <taxon>Eukaryota</taxon>
        <taxon>Fungi</taxon>
        <taxon>Dikarya</taxon>
        <taxon>Basidiomycota</taxon>
        <taxon>Ustilaginomycotina</taxon>
        <taxon>Exobasidiomycetes</taxon>
        <taxon>Georgefischeriales</taxon>
        <taxon>Tilletiariaceae</taxon>
        <taxon>Tilletiaria</taxon>
    </lineage>
</organism>
<dbReference type="STRING" id="1037660.A0A066WDH5"/>
<dbReference type="AlphaFoldDB" id="A0A066WDH5"/>
<proteinExistence type="predicted"/>
<evidence type="ECO:0000313" key="1">
    <source>
        <dbReference type="EMBL" id="KDN51977.1"/>
    </source>
</evidence>
<feature type="non-terminal residue" evidence="1">
    <location>
        <position position="1"/>
    </location>
</feature>
<keyword evidence="2" id="KW-1185">Reference proteome</keyword>
<sequence>RFALRHGVAEFSVYQGKWDDAIRGFERDIVPMCNGLGVALAPRRAVGRVWRSRSSRSSSVFTSTRSTWLLVPDEWHSHLLAEDASVQLLSSLSVRKKRNIKIWANWARMQEERAADAAREKMGEDEFGCASIARMELEHGMKKRPNFFPFAFVSRIRQLEVNSKP</sequence>
<protein>
    <submittedName>
        <fullName evidence="1">Uncharacterized protein</fullName>
    </submittedName>
</protein>
<dbReference type="RefSeq" id="XP_013244837.1">
    <property type="nucleotide sequence ID" value="XM_013389383.1"/>
</dbReference>
<gene>
    <name evidence="1" type="ORF">K437DRAFT_221449</name>
</gene>
<comment type="caution">
    <text evidence="1">The sequence shown here is derived from an EMBL/GenBank/DDBJ whole genome shotgun (WGS) entry which is preliminary data.</text>
</comment>
<dbReference type="HOGENOM" id="CLU_1614890_0_0_1"/>
<accession>A0A066WDH5</accession>
<dbReference type="EMBL" id="JMSN01000015">
    <property type="protein sequence ID" value="KDN51977.1"/>
    <property type="molecule type" value="Genomic_DNA"/>
</dbReference>
<reference evidence="1 2" key="1">
    <citation type="submission" date="2014-05" db="EMBL/GenBank/DDBJ databases">
        <title>Draft genome sequence of a rare smut relative, Tilletiaria anomala UBC 951.</title>
        <authorList>
            <consortium name="DOE Joint Genome Institute"/>
            <person name="Toome M."/>
            <person name="Kuo A."/>
            <person name="Henrissat B."/>
            <person name="Lipzen A."/>
            <person name="Tritt A."/>
            <person name="Yoshinaga Y."/>
            <person name="Zane M."/>
            <person name="Barry K."/>
            <person name="Grigoriev I.V."/>
            <person name="Spatafora J.W."/>
            <person name="Aimea M.C."/>
        </authorList>
    </citation>
    <scope>NUCLEOTIDE SEQUENCE [LARGE SCALE GENOMIC DNA]</scope>
    <source>
        <strain evidence="1 2">UBC 951</strain>
    </source>
</reference>
<dbReference type="GeneID" id="25262327"/>
<name>A0A066WDH5_TILAU</name>
<dbReference type="Proteomes" id="UP000027361">
    <property type="component" value="Unassembled WGS sequence"/>
</dbReference>
<dbReference type="InParanoid" id="A0A066WDH5"/>
<dbReference type="OrthoDB" id="48988at2759"/>
<evidence type="ECO:0000313" key="2">
    <source>
        <dbReference type="Proteomes" id="UP000027361"/>
    </source>
</evidence>